<feature type="transmembrane region" description="Helical" evidence="1">
    <location>
        <begin position="177"/>
        <end position="195"/>
    </location>
</feature>
<dbReference type="PANTHER" id="PTHR35184">
    <property type="entry name" value="YALI0C10208P"/>
    <property type="match status" value="1"/>
</dbReference>
<feature type="transmembrane region" description="Helical" evidence="1">
    <location>
        <begin position="254"/>
        <end position="272"/>
    </location>
</feature>
<keyword evidence="1" id="KW-0472">Membrane</keyword>
<feature type="transmembrane region" description="Helical" evidence="1">
    <location>
        <begin position="91"/>
        <end position="113"/>
    </location>
</feature>
<feature type="transmembrane region" description="Helical" evidence="1">
    <location>
        <begin position="134"/>
        <end position="157"/>
    </location>
</feature>
<name>A0AAN6RDV3_9PLEO</name>
<dbReference type="InterPro" id="IPR021460">
    <property type="entry name" value="DUF3112"/>
</dbReference>
<evidence type="ECO:0000256" key="1">
    <source>
        <dbReference type="SAM" id="Phobius"/>
    </source>
</evidence>
<feature type="transmembrane region" description="Helical" evidence="1">
    <location>
        <begin position="60"/>
        <end position="85"/>
    </location>
</feature>
<keyword evidence="1" id="KW-0812">Transmembrane</keyword>
<dbReference type="Pfam" id="PF11309">
    <property type="entry name" value="DUF3112"/>
    <property type="match status" value="1"/>
</dbReference>
<dbReference type="EMBL" id="WVTA01000013">
    <property type="protein sequence ID" value="KAK3202912.1"/>
    <property type="molecule type" value="Genomic_DNA"/>
</dbReference>
<dbReference type="AlphaFoldDB" id="A0AAN6RDV3"/>
<proteinExistence type="predicted"/>
<accession>A0AAN6RDV3</accession>
<feature type="transmembrane region" description="Helical" evidence="1">
    <location>
        <begin position="28"/>
        <end position="48"/>
    </location>
</feature>
<comment type="caution">
    <text evidence="2">The sequence shown here is derived from an EMBL/GenBank/DDBJ whole genome shotgun (WGS) entry which is preliminary data.</text>
</comment>
<organism evidence="2 3">
    <name type="scientific">Pseudopithomyces chartarum</name>
    <dbReference type="NCBI Taxonomy" id="1892770"/>
    <lineage>
        <taxon>Eukaryota</taxon>
        <taxon>Fungi</taxon>
        <taxon>Dikarya</taxon>
        <taxon>Ascomycota</taxon>
        <taxon>Pezizomycotina</taxon>
        <taxon>Dothideomycetes</taxon>
        <taxon>Pleosporomycetidae</taxon>
        <taxon>Pleosporales</taxon>
        <taxon>Massarineae</taxon>
        <taxon>Didymosphaeriaceae</taxon>
        <taxon>Pseudopithomyces</taxon>
    </lineage>
</organism>
<gene>
    <name evidence="2" type="ORF">GRF29_154g1174169</name>
</gene>
<reference evidence="2 3" key="1">
    <citation type="submission" date="2021-02" db="EMBL/GenBank/DDBJ databases">
        <title>Genome assembly of Pseudopithomyces chartarum.</title>
        <authorList>
            <person name="Jauregui R."/>
            <person name="Singh J."/>
            <person name="Voisey C."/>
        </authorList>
    </citation>
    <scope>NUCLEOTIDE SEQUENCE [LARGE SCALE GENOMIC DNA]</scope>
    <source>
        <strain evidence="2 3">AGR01</strain>
    </source>
</reference>
<dbReference type="Proteomes" id="UP001280581">
    <property type="component" value="Unassembled WGS sequence"/>
</dbReference>
<protein>
    <submittedName>
        <fullName evidence="2">Uncharacterized protein</fullName>
    </submittedName>
</protein>
<sequence length="313" mass="34890">MSEQQSGSGPWRPAIWTLGGIPKKNIDIPITAVFLFLFILGAATHMTILQYNNRRGHKFLFNGMLFGFCMTRITTCTIRIASIALPSNIRLALAAQIFVAAGIVLVFVINLIWSQRILRAHHHFGWHRSIHWAFIALYVLIVLTLAVVITAVVQSYYTLNPHTRSIDRALQLYGGTLFAVISFLPIVIIGTAVILSHVSKRDVEKFGHGRHRTRIVTLLIGATLCCLGAAFRAGTSWMSPVPLAGTEPAYYHRGWFYVMNFGIEILVVYFYAVMRVDLRFWVPNGAKGPGSYRGVEVVKGKEEGSLAETESEV</sequence>
<keyword evidence="3" id="KW-1185">Reference proteome</keyword>
<dbReference type="PANTHER" id="PTHR35184:SF1">
    <property type="entry name" value="INTEGRAL MEMBRANE PROTEIN"/>
    <property type="match status" value="1"/>
</dbReference>
<feature type="transmembrane region" description="Helical" evidence="1">
    <location>
        <begin position="215"/>
        <end position="234"/>
    </location>
</feature>
<evidence type="ECO:0000313" key="2">
    <source>
        <dbReference type="EMBL" id="KAK3202912.1"/>
    </source>
</evidence>
<keyword evidence="1" id="KW-1133">Transmembrane helix</keyword>
<evidence type="ECO:0000313" key="3">
    <source>
        <dbReference type="Proteomes" id="UP001280581"/>
    </source>
</evidence>